<organism evidence="4">
    <name type="scientific">Streptomyces sp. R21</name>
    <dbReference type="NCBI Taxonomy" id="3238627"/>
    <lineage>
        <taxon>Bacteria</taxon>
        <taxon>Bacillati</taxon>
        <taxon>Actinomycetota</taxon>
        <taxon>Actinomycetes</taxon>
        <taxon>Kitasatosporales</taxon>
        <taxon>Streptomycetaceae</taxon>
        <taxon>Streptomyces</taxon>
    </lineage>
</organism>
<keyword evidence="2" id="KW-0804">Transcription</keyword>
<reference evidence="4" key="1">
    <citation type="submission" date="2024-07" db="EMBL/GenBank/DDBJ databases">
        <authorList>
            <person name="Yu S.T."/>
        </authorList>
    </citation>
    <scope>NUCLEOTIDE SEQUENCE</scope>
    <source>
        <strain evidence="4">R21</strain>
    </source>
</reference>
<dbReference type="RefSeq" id="WP_369240828.1">
    <property type="nucleotide sequence ID" value="NZ_CP163435.1"/>
</dbReference>
<dbReference type="SUPFAM" id="SSF55781">
    <property type="entry name" value="GAF domain-like"/>
    <property type="match status" value="1"/>
</dbReference>
<accession>A0AB39PIV9</accession>
<dbReference type="GO" id="GO:0003723">
    <property type="term" value="F:RNA binding"/>
    <property type="evidence" value="ECO:0007669"/>
    <property type="project" value="InterPro"/>
</dbReference>
<dbReference type="AlphaFoldDB" id="A0AB39PIV9"/>
<dbReference type="Gene3D" id="3.30.450.40">
    <property type="match status" value="1"/>
</dbReference>
<evidence type="ECO:0000313" key="4">
    <source>
        <dbReference type="EMBL" id="XDQ30670.1"/>
    </source>
</evidence>
<evidence type="ECO:0000256" key="2">
    <source>
        <dbReference type="ARBA" id="ARBA00023163"/>
    </source>
</evidence>
<dbReference type="PIRSF" id="PIRSF036625">
    <property type="entry name" value="GAF_ANTAR"/>
    <property type="match status" value="1"/>
</dbReference>
<keyword evidence="1" id="KW-0805">Transcription regulation</keyword>
<evidence type="ECO:0000256" key="1">
    <source>
        <dbReference type="ARBA" id="ARBA00023015"/>
    </source>
</evidence>
<gene>
    <name evidence="4" type="ORF">AB5J56_40850</name>
</gene>
<name>A0AB39PIV9_9ACTN</name>
<sequence length="246" mass="26586">MALPVHEHQAAEALLALTATPHRGEDEGDLLLRLACHAAHVPGVGAVGSSLTDGSGRPGQLAGSNDVAVQLERDQQELQEGPCLDTVRSGRPLTDVPLVHAHGHIRWPRFTRRALDAGFSAVTTLPLACQDRVFGALVLYHQHGVLHPDDVRWSRLLADAAAVGLAHRGVLREARCRSEQLQSALNSRVVIEQAKGMLAERLGCTVADAFDLLRQHARTHRVRIADLSIEIINNPATAGPFPRPPR</sequence>
<dbReference type="PROSITE" id="PS50921">
    <property type="entry name" value="ANTAR"/>
    <property type="match status" value="1"/>
</dbReference>
<dbReference type="SMART" id="SM01012">
    <property type="entry name" value="ANTAR"/>
    <property type="match status" value="1"/>
</dbReference>
<dbReference type="EMBL" id="CP163435">
    <property type="protein sequence ID" value="XDQ30670.1"/>
    <property type="molecule type" value="Genomic_DNA"/>
</dbReference>
<evidence type="ECO:0000259" key="3">
    <source>
        <dbReference type="PROSITE" id="PS50921"/>
    </source>
</evidence>
<dbReference type="Pfam" id="PF03861">
    <property type="entry name" value="ANTAR"/>
    <property type="match status" value="1"/>
</dbReference>
<proteinExistence type="predicted"/>
<dbReference type="InterPro" id="IPR003018">
    <property type="entry name" value="GAF"/>
</dbReference>
<protein>
    <submittedName>
        <fullName evidence="4">ANTAR domain-containing protein</fullName>
    </submittedName>
</protein>
<dbReference type="Gene3D" id="1.10.10.10">
    <property type="entry name" value="Winged helix-like DNA-binding domain superfamily/Winged helix DNA-binding domain"/>
    <property type="match status" value="1"/>
</dbReference>
<dbReference type="Pfam" id="PF13185">
    <property type="entry name" value="GAF_2"/>
    <property type="match status" value="1"/>
</dbReference>
<dbReference type="InterPro" id="IPR005561">
    <property type="entry name" value="ANTAR"/>
</dbReference>
<dbReference type="InterPro" id="IPR036388">
    <property type="entry name" value="WH-like_DNA-bd_sf"/>
</dbReference>
<feature type="domain" description="ANTAR" evidence="3">
    <location>
        <begin position="171"/>
        <end position="232"/>
    </location>
</feature>
<dbReference type="InterPro" id="IPR029016">
    <property type="entry name" value="GAF-like_dom_sf"/>
</dbReference>
<dbReference type="InterPro" id="IPR012074">
    <property type="entry name" value="GAF_ANTAR"/>
</dbReference>